<accession>E6YXI4</accession>
<evidence type="ECO:0000313" key="1">
    <source>
        <dbReference type="EMBL" id="CBI81572.1"/>
    </source>
</evidence>
<reference evidence="1" key="1">
    <citation type="journal article" date="2011" name="PLoS Genet.">
        <title>Parallel evolution of a type IV secretion system in radiating lineages of the host-restricted bacterial pathogen Bartonella.</title>
        <authorList>
            <person name="Engel P."/>
            <person name="Salzburger W."/>
            <person name="Liesch M."/>
            <person name="Chang C.C."/>
            <person name="Maruyama S."/>
            <person name="Lanz C."/>
            <person name="Calteau A."/>
            <person name="Lajus A."/>
            <person name="Medigue C."/>
            <person name="Schuster S.C."/>
            <person name="Dehio C."/>
        </authorList>
    </citation>
    <scope>NUCLEOTIDE SEQUENCE</scope>
    <source>
        <strain evidence="1">R1</strain>
    </source>
</reference>
<gene>
    <name evidence="1" type="ORF">B11C_10046</name>
</gene>
<sequence length="80" mass="9750">MIGEWSMLLNFDLFIECLNIQYLYRKTIRIHVFFTIVNTSLFIRCFKFSFEKRGFSFIVKTILLRKNDDRSKYSLSVFFV</sequence>
<organism evidence="1">
    <name type="scientific">Bartonella schoenbuchensis (strain DSM 13525 / NCTC 13165 / R1)</name>
    <dbReference type="NCBI Taxonomy" id="687861"/>
    <lineage>
        <taxon>Bacteria</taxon>
        <taxon>Pseudomonadati</taxon>
        <taxon>Pseudomonadota</taxon>
        <taxon>Alphaproteobacteria</taxon>
        <taxon>Hyphomicrobiales</taxon>
        <taxon>Bartonellaceae</taxon>
        <taxon>Bartonella</taxon>
    </lineage>
</organism>
<dbReference type="EMBL" id="FN645506">
    <property type="protein sequence ID" value="CBI81572.1"/>
    <property type="molecule type" value="Genomic_DNA"/>
</dbReference>
<dbReference type="AlphaFoldDB" id="E6YXI4"/>
<name>E6YXI4_BARSR</name>
<proteinExistence type="predicted"/>
<protein>
    <submittedName>
        <fullName evidence="1">Uncharacterized protein</fullName>
    </submittedName>
</protein>